<evidence type="ECO:0000256" key="5">
    <source>
        <dbReference type="ARBA" id="ARBA00022989"/>
    </source>
</evidence>
<gene>
    <name evidence="9" type="ORF">IM700_010915</name>
</gene>
<feature type="transmembrane region" description="Helical" evidence="7">
    <location>
        <begin position="107"/>
        <end position="126"/>
    </location>
</feature>
<dbReference type="SUPFAM" id="SSF103473">
    <property type="entry name" value="MFS general substrate transporter"/>
    <property type="match status" value="1"/>
</dbReference>
<evidence type="ECO:0000259" key="8">
    <source>
        <dbReference type="PROSITE" id="PS50850"/>
    </source>
</evidence>
<feature type="domain" description="Major facilitator superfamily (MFS) profile" evidence="8">
    <location>
        <begin position="9"/>
        <end position="393"/>
    </location>
</feature>
<name>A0ABS2H8L2_9BACL</name>
<evidence type="ECO:0000256" key="3">
    <source>
        <dbReference type="ARBA" id="ARBA00022475"/>
    </source>
</evidence>
<feature type="transmembrane region" description="Helical" evidence="7">
    <location>
        <begin position="241"/>
        <end position="260"/>
    </location>
</feature>
<reference evidence="9 10" key="1">
    <citation type="submission" date="2021-01" db="EMBL/GenBank/DDBJ databases">
        <title>Paenibacillus sp.nov. isolated from the rhizosphere soil of tomato plant.</title>
        <authorList>
            <person name="Thin K.K."/>
            <person name="Zhang X."/>
            <person name="He S."/>
        </authorList>
    </citation>
    <scope>NUCLEOTIDE SEQUENCE [LARGE SCALE GENOMIC DNA]</scope>
    <source>
        <strain evidence="9 10">DXFW5</strain>
    </source>
</reference>
<keyword evidence="2" id="KW-0813">Transport</keyword>
<keyword evidence="6 7" id="KW-0472">Membrane</keyword>
<keyword evidence="4 7" id="KW-0812">Transmembrane</keyword>
<feature type="transmembrane region" description="Helical" evidence="7">
    <location>
        <begin position="333"/>
        <end position="356"/>
    </location>
</feature>
<feature type="transmembrane region" description="Helical" evidence="7">
    <location>
        <begin position="297"/>
        <end position="321"/>
    </location>
</feature>
<feature type="transmembrane region" description="Helical" evidence="7">
    <location>
        <begin position="161"/>
        <end position="187"/>
    </location>
</feature>
<evidence type="ECO:0000256" key="1">
    <source>
        <dbReference type="ARBA" id="ARBA00004651"/>
    </source>
</evidence>
<keyword evidence="10" id="KW-1185">Reference proteome</keyword>
<dbReference type="Pfam" id="PF07690">
    <property type="entry name" value="MFS_1"/>
    <property type="match status" value="1"/>
</dbReference>
<evidence type="ECO:0000256" key="7">
    <source>
        <dbReference type="SAM" id="Phobius"/>
    </source>
</evidence>
<feature type="transmembrane region" description="Helical" evidence="7">
    <location>
        <begin position="133"/>
        <end position="155"/>
    </location>
</feature>
<dbReference type="InterPro" id="IPR050189">
    <property type="entry name" value="MFS_Efflux_Transporters"/>
</dbReference>
<dbReference type="PANTHER" id="PTHR43124:SF8">
    <property type="entry name" value="INNER MEMBRANE TRANSPORT PROTEIN YDHP"/>
    <property type="match status" value="1"/>
</dbReference>
<comment type="subcellular location">
    <subcellularLocation>
        <location evidence="1">Cell membrane</location>
        <topology evidence="1">Multi-pass membrane protein</topology>
    </subcellularLocation>
</comment>
<dbReference type="Proteomes" id="UP001516620">
    <property type="component" value="Unassembled WGS sequence"/>
</dbReference>
<dbReference type="Gene3D" id="1.20.1250.20">
    <property type="entry name" value="MFS general substrate transporter like domains"/>
    <property type="match status" value="1"/>
</dbReference>
<organism evidence="9 10">
    <name type="scientific">Paenibacillus rhizolycopersici</name>
    <dbReference type="NCBI Taxonomy" id="2780073"/>
    <lineage>
        <taxon>Bacteria</taxon>
        <taxon>Bacillati</taxon>
        <taxon>Bacillota</taxon>
        <taxon>Bacilli</taxon>
        <taxon>Bacillales</taxon>
        <taxon>Paenibacillaceae</taxon>
        <taxon>Paenibacillus</taxon>
    </lineage>
</organism>
<protein>
    <submittedName>
        <fullName evidence="9">MFS transporter</fullName>
    </submittedName>
</protein>
<evidence type="ECO:0000256" key="2">
    <source>
        <dbReference type="ARBA" id="ARBA00022448"/>
    </source>
</evidence>
<comment type="caution">
    <text evidence="9">The sequence shown here is derived from an EMBL/GenBank/DDBJ whole genome shotgun (WGS) entry which is preliminary data.</text>
</comment>
<evidence type="ECO:0000313" key="10">
    <source>
        <dbReference type="Proteomes" id="UP001516620"/>
    </source>
</evidence>
<dbReference type="InterPro" id="IPR020846">
    <property type="entry name" value="MFS_dom"/>
</dbReference>
<proteinExistence type="predicted"/>
<evidence type="ECO:0000313" key="9">
    <source>
        <dbReference type="EMBL" id="MBM6996156.1"/>
    </source>
</evidence>
<dbReference type="InterPro" id="IPR011701">
    <property type="entry name" value="MFS"/>
</dbReference>
<dbReference type="InterPro" id="IPR036259">
    <property type="entry name" value="MFS_trans_sf"/>
</dbReference>
<keyword evidence="3" id="KW-1003">Cell membrane</keyword>
<evidence type="ECO:0000256" key="4">
    <source>
        <dbReference type="ARBA" id="ARBA00022692"/>
    </source>
</evidence>
<dbReference type="CDD" id="cd17324">
    <property type="entry name" value="MFS_NepI_like"/>
    <property type="match status" value="1"/>
</dbReference>
<dbReference type="RefSeq" id="WP_193416954.1">
    <property type="nucleotide sequence ID" value="NZ_JADCNN020000008.1"/>
</dbReference>
<evidence type="ECO:0000256" key="6">
    <source>
        <dbReference type="ARBA" id="ARBA00023136"/>
    </source>
</evidence>
<keyword evidence="5 7" id="KW-1133">Transmembrane helix</keyword>
<accession>A0ABS2H8L2</accession>
<sequence>MDKKRSTLALLALAISAFAIGTTEFISVGLLPLIAEDLHISTTTAGLTVSLYALGVTFGAPVLTSLTARLSRKTLLLGIMVVFMIGNALAAAATGIGMLLVARVVSAFSHGVFMSIGSTIAADLVPEHRRASAISIMFTGLTVATVTGVPLGTFIGQQLGWRAAFIVIVTVGLVGFIANSLLIPSGLRKGGQTAFRDQVKLVTNGRLLLLFSITALGYGGTFVVYTYLSPILLEITGFKESAVAVILLGYGVAIAIGNMVGGKLSNRQPVRALFYMFMIQALILLALLFTAPFKAAGLVTIFLMGLLAFMNVPGLQVYVVMLAERFVPSAVDVASAINIAAFNAGIALGSYLGGVIADSIGLIHTSWIGALMVAAAVLLTGWSRVLEQKDRQETHAHPKLQQEVQLL</sequence>
<feature type="transmembrane region" description="Helical" evidence="7">
    <location>
        <begin position="43"/>
        <end position="63"/>
    </location>
</feature>
<dbReference type="PROSITE" id="PS50850">
    <property type="entry name" value="MFS"/>
    <property type="match status" value="1"/>
</dbReference>
<dbReference type="EMBL" id="JADCNN020000008">
    <property type="protein sequence ID" value="MBM6996156.1"/>
    <property type="molecule type" value="Genomic_DNA"/>
</dbReference>
<feature type="transmembrane region" description="Helical" evidence="7">
    <location>
        <begin position="362"/>
        <end position="382"/>
    </location>
</feature>
<feature type="transmembrane region" description="Helical" evidence="7">
    <location>
        <begin position="207"/>
        <end position="229"/>
    </location>
</feature>
<dbReference type="PANTHER" id="PTHR43124">
    <property type="entry name" value="PURINE EFFLUX PUMP PBUE"/>
    <property type="match status" value="1"/>
</dbReference>
<feature type="transmembrane region" description="Helical" evidence="7">
    <location>
        <begin position="272"/>
        <end position="291"/>
    </location>
</feature>
<feature type="transmembrane region" description="Helical" evidence="7">
    <location>
        <begin position="75"/>
        <end position="101"/>
    </location>
</feature>